<dbReference type="PROSITE" id="PS51257">
    <property type="entry name" value="PROKAR_LIPOPROTEIN"/>
    <property type="match status" value="1"/>
</dbReference>
<protein>
    <recommendedName>
        <fullName evidence="4">Lipoprotein</fullName>
    </recommendedName>
</protein>
<name>A0A286NTW2_9FLAO</name>
<keyword evidence="1" id="KW-0732">Signal</keyword>
<evidence type="ECO:0000313" key="2">
    <source>
        <dbReference type="EMBL" id="ATA67559.1"/>
    </source>
</evidence>
<dbReference type="KEGG" id="ccyn:CGC48_02280"/>
<dbReference type="RefSeq" id="WP_098028308.1">
    <property type="nucleotide sequence ID" value="NZ_CP022378.1"/>
</dbReference>
<dbReference type="GeneID" id="96780621"/>
<proteinExistence type="predicted"/>
<evidence type="ECO:0008006" key="4">
    <source>
        <dbReference type="Google" id="ProtNLM"/>
    </source>
</evidence>
<feature type="chain" id="PRO_5012448319" description="Lipoprotein" evidence="1">
    <location>
        <begin position="21"/>
        <end position="187"/>
    </location>
</feature>
<dbReference type="EMBL" id="CP022378">
    <property type="protein sequence ID" value="ATA67559.1"/>
    <property type="molecule type" value="Genomic_DNA"/>
</dbReference>
<dbReference type="AlphaFoldDB" id="A0A286NTW2"/>
<reference evidence="2 3" key="1">
    <citation type="journal article" date="2017" name="Genome Announc.">
        <title>Twelve Complete Reference Genomes of Clinical Isolates in the Capnocytophaga Genus.</title>
        <authorList>
            <person name="Villarma A."/>
            <person name="Gulvik C.A."/>
            <person name="Rowe L.A."/>
            <person name="Sheth M."/>
            <person name="Juieng P."/>
            <person name="Nicholson A.C."/>
            <person name="Loparev V.N."/>
            <person name="McQuiston J.R."/>
        </authorList>
    </citation>
    <scope>NUCLEOTIDE SEQUENCE [LARGE SCALE GENOMIC DNA]</scope>
    <source>
        <strain evidence="2 3">G7591</strain>
    </source>
</reference>
<feature type="signal peptide" evidence="1">
    <location>
        <begin position="1"/>
        <end position="20"/>
    </location>
</feature>
<accession>A0A286NTW2</accession>
<gene>
    <name evidence="2" type="ORF">CGC48_02280</name>
</gene>
<sequence>MRTKYFLISCIFFISFSCNAQEKQNNNVIKYFDKDEKLYLDTSDKTVLSSYLIPNVGHFTIYYMPILKSDIDYLKNFEKNNGLKPLYNELYDYYYFSDGDNEKIDKILRQKIKNNRNWGIIGMFVPVKYIEIDSDEEFSIPFPFVRKYYQKKNGKWELLFEKEINNSEDDTSSLSKRYIITLLVEKR</sequence>
<dbReference type="Proteomes" id="UP000242855">
    <property type="component" value="Chromosome"/>
</dbReference>
<evidence type="ECO:0000256" key="1">
    <source>
        <dbReference type="SAM" id="SignalP"/>
    </source>
</evidence>
<evidence type="ECO:0000313" key="3">
    <source>
        <dbReference type="Proteomes" id="UP000242855"/>
    </source>
</evidence>
<organism evidence="2 3">
    <name type="scientific">Capnocytophaga cynodegmi</name>
    <dbReference type="NCBI Taxonomy" id="28189"/>
    <lineage>
        <taxon>Bacteria</taxon>
        <taxon>Pseudomonadati</taxon>
        <taxon>Bacteroidota</taxon>
        <taxon>Flavobacteriia</taxon>
        <taxon>Flavobacteriales</taxon>
        <taxon>Flavobacteriaceae</taxon>
        <taxon>Capnocytophaga</taxon>
    </lineage>
</organism>